<gene>
    <name evidence="1" type="ORF">SAMN05421824_1978</name>
</gene>
<protein>
    <submittedName>
        <fullName evidence="1">Uncharacterized protein</fullName>
    </submittedName>
</protein>
<dbReference type="EMBL" id="FOFN01000002">
    <property type="protein sequence ID" value="SEQ56090.1"/>
    <property type="molecule type" value="Genomic_DNA"/>
</dbReference>
<sequence length="203" mass="23142">MKKHLKFIVLAPLFMAVLCEDATDECGLEDPEVYEINVENIVETYAVDQTIWLNAQISSMLVDYCTEATTPELITDTQVFLDGLFVLKLVNQTEVNAEVFTDATISYDIGEPFSFNVCSEAIDYLPELTNDNLFYEYRLGISINTTGDYCIVNARNNVFSTENQNNADIFDSYNTLENQIKFKSCNITFTRNGTDGHYFFRVQ</sequence>
<evidence type="ECO:0000313" key="2">
    <source>
        <dbReference type="Proteomes" id="UP000198999"/>
    </source>
</evidence>
<reference evidence="1 2" key="1">
    <citation type="submission" date="2016-10" db="EMBL/GenBank/DDBJ databases">
        <authorList>
            <person name="de Groot N.N."/>
        </authorList>
    </citation>
    <scope>NUCLEOTIDE SEQUENCE [LARGE SCALE GENOMIC DNA]</scope>
    <source>
        <strain evidence="1 2">DSM 21035</strain>
    </source>
</reference>
<dbReference type="Proteomes" id="UP000198999">
    <property type="component" value="Unassembled WGS sequence"/>
</dbReference>
<accession>A0A1H9H1A8</accession>
<organism evidence="1 2">
    <name type="scientific">Hyunsoonleella jejuensis</name>
    <dbReference type="NCBI Taxonomy" id="419940"/>
    <lineage>
        <taxon>Bacteria</taxon>
        <taxon>Pseudomonadati</taxon>
        <taxon>Bacteroidota</taxon>
        <taxon>Flavobacteriia</taxon>
        <taxon>Flavobacteriales</taxon>
        <taxon>Flavobacteriaceae</taxon>
    </lineage>
</organism>
<dbReference type="OrthoDB" id="1444720at2"/>
<dbReference type="RefSeq" id="WP_143064764.1">
    <property type="nucleotide sequence ID" value="NZ_FOFN01000002.1"/>
</dbReference>
<keyword evidence="2" id="KW-1185">Reference proteome</keyword>
<dbReference type="AlphaFoldDB" id="A0A1H9H1A8"/>
<evidence type="ECO:0000313" key="1">
    <source>
        <dbReference type="EMBL" id="SEQ56090.1"/>
    </source>
</evidence>
<dbReference type="STRING" id="419940.SAMN05421824_1978"/>
<name>A0A1H9H1A8_9FLAO</name>
<proteinExistence type="predicted"/>